<name>N4XD96_COCH4</name>
<dbReference type="InterPro" id="IPR006600">
    <property type="entry name" value="HTH_CenpB_DNA-bd_dom"/>
</dbReference>
<accession>N4XD96</accession>
<evidence type="ECO:0000313" key="5">
    <source>
        <dbReference type="Proteomes" id="UP000012338"/>
    </source>
</evidence>
<dbReference type="HOGENOM" id="CLU_013929_9_1_1"/>
<feature type="region of interest" description="Disordered" evidence="2">
    <location>
        <begin position="37"/>
        <end position="68"/>
    </location>
</feature>
<evidence type="ECO:0000256" key="2">
    <source>
        <dbReference type="SAM" id="MobiDB-lite"/>
    </source>
</evidence>
<reference evidence="4 5" key="1">
    <citation type="journal article" date="2012" name="PLoS Pathog.">
        <title>Diverse lifestyles and strategies of plant pathogenesis encoded in the genomes of eighteen Dothideomycetes fungi.</title>
        <authorList>
            <person name="Ohm R.A."/>
            <person name="Feau N."/>
            <person name="Henrissat B."/>
            <person name="Schoch C.L."/>
            <person name="Horwitz B.A."/>
            <person name="Barry K.W."/>
            <person name="Condon B.J."/>
            <person name="Copeland A.C."/>
            <person name="Dhillon B."/>
            <person name="Glaser F."/>
            <person name="Hesse C.N."/>
            <person name="Kosti I."/>
            <person name="LaButti K."/>
            <person name="Lindquist E.A."/>
            <person name="Lucas S."/>
            <person name="Salamov A.A."/>
            <person name="Bradshaw R.E."/>
            <person name="Ciuffetti L."/>
            <person name="Hamelin R.C."/>
            <person name="Kema G.H.J."/>
            <person name="Lawrence C."/>
            <person name="Scott J.A."/>
            <person name="Spatafora J.W."/>
            <person name="Turgeon B.G."/>
            <person name="de Wit P.J.G.M."/>
            <person name="Zhong S."/>
            <person name="Goodwin S.B."/>
            <person name="Grigoriev I.V."/>
        </authorList>
    </citation>
    <scope>NUCLEOTIDE SEQUENCE [LARGE SCALE GENOMIC DNA]</scope>
    <source>
        <strain evidence="5">C4 / ATCC 48331 / race T</strain>
    </source>
</reference>
<dbReference type="AlphaFoldDB" id="N4XD96"/>
<dbReference type="Pfam" id="PF03221">
    <property type="entry name" value="HTH_Tnp_Tc5"/>
    <property type="match status" value="1"/>
</dbReference>
<organism evidence="4 5">
    <name type="scientific">Cochliobolus heterostrophus (strain C4 / ATCC 48331 / race T)</name>
    <name type="common">Southern corn leaf blight fungus</name>
    <name type="synonym">Bipolaris maydis</name>
    <dbReference type="NCBI Taxonomy" id="665024"/>
    <lineage>
        <taxon>Eukaryota</taxon>
        <taxon>Fungi</taxon>
        <taxon>Dikarya</taxon>
        <taxon>Ascomycota</taxon>
        <taxon>Pezizomycotina</taxon>
        <taxon>Dothideomycetes</taxon>
        <taxon>Pleosporomycetidae</taxon>
        <taxon>Pleosporales</taxon>
        <taxon>Pleosporineae</taxon>
        <taxon>Pleosporaceae</taxon>
        <taxon>Bipolaris</taxon>
    </lineage>
</organism>
<evidence type="ECO:0000313" key="4">
    <source>
        <dbReference type="EMBL" id="ENI03132.1"/>
    </source>
</evidence>
<keyword evidence="5" id="KW-1185">Reference proteome</keyword>
<dbReference type="Proteomes" id="UP000012338">
    <property type="component" value="Unassembled WGS sequence"/>
</dbReference>
<evidence type="ECO:0000259" key="3">
    <source>
        <dbReference type="PROSITE" id="PS51253"/>
    </source>
</evidence>
<protein>
    <recommendedName>
        <fullName evidence="3">HTH CENPB-type domain-containing protein</fullName>
    </recommendedName>
</protein>
<evidence type="ECO:0000256" key="1">
    <source>
        <dbReference type="ARBA" id="ARBA00023125"/>
    </source>
</evidence>
<reference evidence="5" key="2">
    <citation type="journal article" date="2013" name="PLoS Genet.">
        <title>Comparative genome structure, secondary metabolite, and effector coding capacity across Cochliobolus pathogens.</title>
        <authorList>
            <person name="Condon B.J."/>
            <person name="Leng Y."/>
            <person name="Wu D."/>
            <person name="Bushley K.E."/>
            <person name="Ohm R.A."/>
            <person name="Otillar R."/>
            <person name="Martin J."/>
            <person name="Schackwitz W."/>
            <person name="Grimwood J."/>
            <person name="MohdZainudin N."/>
            <person name="Xue C."/>
            <person name="Wang R."/>
            <person name="Manning V.A."/>
            <person name="Dhillon B."/>
            <person name="Tu Z.J."/>
            <person name="Steffenson B.J."/>
            <person name="Salamov A."/>
            <person name="Sun H."/>
            <person name="Lowry S."/>
            <person name="LaButti K."/>
            <person name="Han J."/>
            <person name="Copeland A."/>
            <person name="Lindquist E."/>
            <person name="Barry K."/>
            <person name="Schmutz J."/>
            <person name="Baker S.E."/>
            <person name="Ciuffetti L.M."/>
            <person name="Grigoriev I.V."/>
            <person name="Zhong S."/>
            <person name="Turgeon B.G."/>
        </authorList>
    </citation>
    <scope>NUCLEOTIDE SEQUENCE [LARGE SCALE GENOMIC DNA]</scope>
    <source>
        <strain evidence="5">C4 / ATCC 48331 / race T</strain>
    </source>
</reference>
<feature type="non-terminal residue" evidence="4">
    <location>
        <position position="1"/>
    </location>
</feature>
<keyword evidence="1" id="KW-0238">DNA-binding</keyword>
<proteinExistence type="predicted"/>
<sequence length="68" mass="7833">EEKALVDFLLRMSASGCPIRIKYIPSLAFCIARRRVSNRPAGPPNKNWPQAFRRRHPEIKSRNNKAMA</sequence>
<feature type="domain" description="HTH CENPB-type" evidence="3">
    <location>
        <begin position="1"/>
        <end position="62"/>
    </location>
</feature>
<gene>
    <name evidence="4" type="ORF">COCC4DRAFT_143545</name>
</gene>
<dbReference type="EMBL" id="KB733461">
    <property type="protein sequence ID" value="ENI03132.1"/>
    <property type="molecule type" value="Genomic_DNA"/>
</dbReference>
<dbReference type="OrthoDB" id="3937230at2759"/>
<dbReference type="GO" id="GO:0003677">
    <property type="term" value="F:DNA binding"/>
    <property type="evidence" value="ECO:0007669"/>
    <property type="project" value="UniProtKB-KW"/>
</dbReference>
<dbReference type="PROSITE" id="PS51253">
    <property type="entry name" value="HTH_CENPB"/>
    <property type="match status" value="1"/>
</dbReference>